<proteinExistence type="predicted"/>
<organism evidence="1">
    <name type="scientific">uncultured marine thaumarchaeote KM3_31_E07</name>
    <dbReference type="NCBI Taxonomy" id="1456118"/>
    <lineage>
        <taxon>Archaea</taxon>
        <taxon>Nitrososphaerota</taxon>
        <taxon>environmental samples</taxon>
    </lineage>
</organism>
<accession>A0A075H056</accession>
<evidence type="ECO:0000313" key="1">
    <source>
        <dbReference type="EMBL" id="AIF08510.1"/>
    </source>
</evidence>
<dbReference type="AlphaFoldDB" id="A0A075H056"/>
<name>A0A075H056_9ARCH</name>
<dbReference type="EMBL" id="KF900834">
    <property type="protein sequence ID" value="AIF08510.1"/>
    <property type="molecule type" value="Genomic_DNA"/>
</dbReference>
<reference evidence="1" key="1">
    <citation type="journal article" date="2014" name="Genome Biol. Evol.">
        <title>Pangenome evidence for extensive interdomain horizontal transfer affecting lineage core and shell genes in uncultured planktonic thaumarchaeota and euryarchaeota.</title>
        <authorList>
            <person name="Deschamps P."/>
            <person name="Zivanovic Y."/>
            <person name="Moreira D."/>
            <person name="Rodriguez-Valera F."/>
            <person name="Lopez-Garcia P."/>
        </authorList>
    </citation>
    <scope>NUCLEOTIDE SEQUENCE</scope>
</reference>
<protein>
    <submittedName>
        <fullName evidence="1">Uncharacterized protein</fullName>
    </submittedName>
</protein>
<sequence length="142" mass="16270">MVLLALIAIVAGIVTNIIAQQTRSQNPLYQCIESDYLSYDVYLTISTNIDGKPVEIPDNIGILEDCLSPVHTHDNSGLVHVVYDRPYEFRLGHFLWYWGFNIQQYDATVYVNGIEQDKYMDIVLRNNMSIVIDFKSKPRGII</sequence>